<evidence type="ECO:0000256" key="3">
    <source>
        <dbReference type="ARBA" id="ARBA00007799"/>
    </source>
</evidence>
<dbReference type="EMBL" id="KN832876">
    <property type="protein sequence ID" value="KIN01125.1"/>
    <property type="molecule type" value="Genomic_DNA"/>
</dbReference>
<keyword evidence="8 10" id="KW-0326">Glycosidase</keyword>
<evidence type="ECO:0000256" key="1">
    <source>
        <dbReference type="ARBA" id="ARBA00000405"/>
    </source>
</evidence>
<comment type="function">
    <text evidence="10">Chitosanase catalyzing the endo-type cleavage of chitosan, the deacylated form of chitin. Chitosanase may be crucial in the degradation of the deacetylated portion of chitin in the fungal cell wall.</text>
</comment>
<dbReference type="EC" id="3.2.1.132" evidence="10"/>
<evidence type="ECO:0000256" key="10">
    <source>
        <dbReference type="RuleBase" id="RU361208"/>
    </source>
</evidence>
<evidence type="ECO:0000256" key="11">
    <source>
        <dbReference type="SAM" id="MobiDB-lite"/>
    </source>
</evidence>
<comment type="catalytic activity">
    <reaction evidence="1 10">
        <text>Endohydrolysis of beta-(1-&gt;4)-linkages between D-glucosamine residues in a partly acetylated chitosan.</text>
        <dbReference type="EC" id="3.2.1.132"/>
    </reaction>
</comment>
<evidence type="ECO:0000256" key="9">
    <source>
        <dbReference type="ARBA" id="ARBA00023326"/>
    </source>
</evidence>
<reference evidence="13" key="2">
    <citation type="submission" date="2015-01" db="EMBL/GenBank/DDBJ databases">
        <title>Evolutionary Origins and Diversification of the Mycorrhizal Mutualists.</title>
        <authorList>
            <consortium name="DOE Joint Genome Institute"/>
            <consortium name="Mycorrhizal Genomics Consortium"/>
            <person name="Kohler A."/>
            <person name="Kuo A."/>
            <person name="Nagy L.G."/>
            <person name="Floudas D."/>
            <person name="Copeland A."/>
            <person name="Barry K.W."/>
            <person name="Cichocki N."/>
            <person name="Veneault-Fourrey C."/>
            <person name="LaButti K."/>
            <person name="Lindquist E.A."/>
            <person name="Lipzen A."/>
            <person name="Lundell T."/>
            <person name="Morin E."/>
            <person name="Murat C."/>
            <person name="Riley R."/>
            <person name="Ohm R."/>
            <person name="Sun H."/>
            <person name="Tunlid A."/>
            <person name="Henrissat B."/>
            <person name="Grigoriev I.V."/>
            <person name="Hibbett D.S."/>
            <person name="Martin F."/>
        </authorList>
    </citation>
    <scope>NUCLEOTIDE SEQUENCE [LARGE SCALE GENOMIC DNA]</scope>
    <source>
        <strain evidence="13">Zn</strain>
    </source>
</reference>
<organism evidence="12 13">
    <name type="scientific">Oidiodendron maius (strain Zn)</name>
    <dbReference type="NCBI Taxonomy" id="913774"/>
    <lineage>
        <taxon>Eukaryota</taxon>
        <taxon>Fungi</taxon>
        <taxon>Dikarya</taxon>
        <taxon>Ascomycota</taxon>
        <taxon>Pezizomycotina</taxon>
        <taxon>Leotiomycetes</taxon>
        <taxon>Leotiomycetes incertae sedis</taxon>
        <taxon>Myxotrichaceae</taxon>
        <taxon>Oidiodendron</taxon>
    </lineage>
</organism>
<comment type="subcellular location">
    <subcellularLocation>
        <location evidence="2 10">Secreted</location>
    </subcellularLocation>
</comment>
<gene>
    <name evidence="12" type="ORF">OIDMADRAFT_163323</name>
</gene>
<evidence type="ECO:0000256" key="8">
    <source>
        <dbReference type="ARBA" id="ARBA00023295"/>
    </source>
</evidence>
<proteinExistence type="inferred from homology"/>
<evidence type="ECO:0000313" key="13">
    <source>
        <dbReference type="Proteomes" id="UP000054321"/>
    </source>
</evidence>
<dbReference type="GO" id="GO:0005576">
    <property type="term" value="C:extracellular region"/>
    <property type="evidence" value="ECO:0007669"/>
    <property type="project" value="UniProtKB-SubCell"/>
</dbReference>
<dbReference type="InParanoid" id="A0A0C3HD53"/>
<dbReference type="HOGENOM" id="CLU_041930_0_0_1"/>
<evidence type="ECO:0000256" key="2">
    <source>
        <dbReference type="ARBA" id="ARBA00004613"/>
    </source>
</evidence>
<keyword evidence="9 10" id="KW-0624">Polysaccharide degradation</keyword>
<keyword evidence="7" id="KW-0119">Carbohydrate metabolism</keyword>
<keyword evidence="5 10" id="KW-0732">Signal</keyword>
<feature type="signal peptide" evidence="10">
    <location>
        <begin position="1"/>
        <end position="19"/>
    </location>
</feature>
<dbReference type="OrthoDB" id="4756206at2759"/>
<dbReference type="GO" id="GO:0000272">
    <property type="term" value="P:polysaccharide catabolic process"/>
    <property type="evidence" value="ECO:0007669"/>
    <property type="project" value="UniProtKB-KW"/>
</dbReference>
<dbReference type="GO" id="GO:0016977">
    <property type="term" value="F:chitosanase activity"/>
    <property type="evidence" value="ECO:0007669"/>
    <property type="project" value="UniProtKB-EC"/>
</dbReference>
<comment type="similarity">
    <text evidence="3 10">Belongs to the glycosyl hydrolase 75 family.</text>
</comment>
<name>A0A0C3HD53_OIDMZ</name>
<keyword evidence="13" id="KW-1185">Reference proteome</keyword>
<keyword evidence="4" id="KW-0964">Secreted</keyword>
<evidence type="ECO:0000313" key="12">
    <source>
        <dbReference type="EMBL" id="KIN01125.1"/>
    </source>
</evidence>
<sequence length="299" mass="30570">MQIFVYLIALAATVGLASGTTINGASYNSPSAGPSTAWFAGATSLPATQIASAAAAATKVPADASYILEAGGTAKATIKSDWANLSKGAAYVWVADMDVDCDGIDYKCKGNPDGQDQTNFGALAAYEAPWIVIPDKFASVNSGQLAGNNVAAVICDGKIFYAVFADTDGDSPEEIGEASWLLARTCFPDEDLNGNSGHTPADVTYIVFTGDDAVLPDSAINNNYVTDFDTLKSMGDEFMTDLVNSLGLSIDGNGSGGSSTTTIATGTNTASSPTSSSTGSSNITVTVEIDGVVRKFVPA</sequence>
<dbReference type="PANTHER" id="PTHR42061:SF4">
    <property type="entry name" value="ENDO-CHITOSANASE"/>
    <property type="match status" value="1"/>
</dbReference>
<feature type="chain" id="PRO_5005111111" description="Endo-chitosanase" evidence="10">
    <location>
        <begin position="20"/>
        <end position="299"/>
    </location>
</feature>
<dbReference type="PANTHER" id="PTHR42061">
    <property type="entry name" value="ENDO-CHITOSANASE"/>
    <property type="match status" value="1"/>
</dbReference>
<evidence type="ECO:0000256" key="4">
    <source>
        <dbReference type="ARBA" id="ARBA00022525"/>
    </source>
</evidence>
<dbReference type="InterPro" id="IPR009939">
    <property type="entry name" value="Chitosanase_fungal"/>
</dbReference>
<dbReference type="STRING" id="913774.A0A0C3HD53"/>
<keyword evidence="6 10" id="KW-0378">Hydrolase</keyword>
<dbReference type="AlphaFoldDB" id="A0A0C3HD53"/>
<protein>
    <recommendedName>
        <fullName evidence="10">Endo-chitosanase</fullName>
        <ecNumber evidence="10">3.2.1.132</ecNumber>
    </recommendedName>
</protein>
<evidence type="ECO:0000256" key="6">
    <source>
        <dbReference type="ARBA" id="ARBA00022801"/>
    </source>
</evidence>
<feature type="region of interest" description="Disordered" evidence="11">
    <location>
        <begin position="257"/>
        <end position="281"/>
    </location>
</feature>
<dbReference type="Pfam" id="PF07335">
    <property type="entry name" value="Glyco_hydro_75"/>
    <property type="match status" value="1"/>
</dbReference>
<evidence type="ECO:0000256" key="5">
    <source>
        <dbReference type="ARBA" id="ARBA00022729"/>
    </source>
</evidence>
<reference evidence="12 13" key="1">
    <citation type="submission" date="2014-04" db="EMBL/GenBank/DDBJ databases">
        <authorList>
            <consortium name="DOE Joint Genome Institute"/>
            <person name="Kuo A."/>
            <person name="Martino E."/>
            <person name="Perotto S."/>
            <person name="Kohler A."/>
            <person name="Nagy L.G."/>
            <person name="Floudas D."/>
            <person name="Copeland A."/>
            <person name="Barry K.W."/>
            <person name="Cichocki N."/>
            <person name="Veneault-Fourrey C."/>
            <person name="LaButti K."/>
            <person name="Lindquist E.A."/>
            <person name="Lipzen A."/>
            <person name="Lundell T."/>
            <person name="Morin E."/>
            <person name="Murat C."/>
            <person name="Sun H."/>
            <person name="Tunlid A."/>
            <person name="Henrissat B."/>
            <person name="Grigoriev I.V."/>
            <person name="Hibbett D.S."/>
            <person name="Martin F."/>
            <person name="Nordberg H.P."/>
            <person name="Cantor M.N."/>
            <person name="Hua S.X."/>
        </authorList>
    </citation>
    <scope>NUCLEOTIDE SEQUENCE [LARGE SCALE GENOMIC DNA]</scope>
    <source>
        <strain evidence="12 13">Zn</strain>
    </source>
</reference>
<dbReference type="Proteomes" id="UP000054321">
    <property type="component" value="Unassembled WGS sequence"/>
</dbReference>
<evidence type="ECO:0000256" key="7">
    <source>
        <dbReference type="ARBA" id="ARBA00023277"/>
    </source>
</evidence>
<accession>A0A0C3HD53</accession>